<sequence>MKLSSLLFLSLLVMPLQARPATEKPNVIMIFLDDCGYGDFSHTGNPSIHTPNISRMVREGMNCPQFYCASPACTASRYALLTGRNPGRSGLGAWVLGPTAAKYIHPNEVTIPEGLKNQGYATGFFGKWHLGTPNSNNSMTASAFPLAHGFDTWEGTNVSNDYETGSDLIKSNPSGNTPIAGYEMIAEDILNKTDIHDNLTKRYRDRTVEFIQANKDQPFFVYLAPNMPHLPVHASDEFKDTSLRGLYGDCIEEIDAMVGTILSTLENEGIAQNTLVIFTSDNGPWIRFQNTASNSRYGEARILIGSALPFRDGKGSTWEGGVRVPGVFYWPGTIPAATVVREPVSTMDILPTVFKLAGEAVPTDRTLDGRDIRPLLNSSLFQGTVPDFEFIYTGASNNQVYGARKGAWKLHTKLYSQTGNNYGFSASFSDPLLFNVEQDPHERFDRSDDETTTVNELKQMITDFNNSVSTEGTFWNP</sequence>
<comment type="similarity">
    <text evidence="1">Belongs to the sulfatase family.</text>
</comment>
<dbReference type="Gene3D" id="3.40.720.10">
    <property type="entry name" value="Alkaline Phosphatase, subunit A"/>
    <property type="match status" value="1"/>
</dbReference>
<dbReference type="RefSeq" id="WP_143157595.1">
    <property type="nucleotide sequence ID" value="NZ_FQYR01000002.1"/>
</dbReference>
<dbReference type="Proteomes" id="UP000184510">
    <property type="component" value="Unassembled WGS sequence"/>
</dbReference>
<proteinExistence type="inferred from homology"/>
<feature type="chain" id="PRO_5009915993" evidence="2">
    <location>
        <begin position="19"/>
        <end position="477"/>
    </location>
</feature>
<dbReference type="GO" id="GO:0004065">
    <property type="term" value="F:arylsulfatase activity"/>
    <property type="evidence" value="ECO:0007669"/>
    <property type="project" value="TreeGrafter"/>
</dbReference>
<accession>A0A1M6B7V9</accession>
<dbReference type="InterPro" id="IPR050738">
    <property type="entry name" value="Sulfatase"/>
</dbReference>
<dbReference type="InterPro" id="IPR017850">
    <property type="entry name" value="Alkaline_phosphatase_core_sf"/>
</dbReference>
<dbReference type="Pfam" id="PF00884">
    <property type="entry name" value="Sulfatase"/>
    <property type="match status" value="1"/>
</dbReference>
<dbReference type="InParanoid" id="A0A1M6B7V9"/>
<feature type="signal peptide" evidence="2">
    <location>
        <begin position="1"/>
        <end position="18"/>
    </location>
</feature>
<gene>
    <name evidence="4" type="ORF">SAMN02745181_0141</name>
</gene>
<dbReference type="PANTHER" id="PTHR42693:SF33">
    <property type="entry name" value="ARYLSULFATASE"/>
    <property type="match status" value="1"/>
</dbReference>
<dbReference type="InterPro" id="IPR000917">
    <property type="entry name" value="Sulfatase_N"/>
</dbReference>
<evidence type="ECO:0000256" key="1">
    <source>
        <dbReference type="ARBA" id="ARBA00008779"/>
    </source>
</evidence>
<reference evidence="4 5" key="1">
    <citation type="submission" date="2016-11" db="EMBL/GenBank/DDBJ databases">
        <authorList>
            <person name="Jaros S."/>
            <person name="Januszkiewicz K."/>
            <person name="Wedrychowicz H."/>
        </authorList>
    </citation>
    <scope>NUCLEOTIDE SEQUENCE [LARGE SCALE GENOMIC DNA]</scope>
    <source>
        <strain evidence="4 5">DSM 18772</strain>
    </source>
</reference>
<dbReference type="EMBL" id="FQYR01000002">
    <property type="protein sequence ID" value="SHI44829.1"/>
    <property type="molecule type" value="Genomic_DNA"/>
</dbReference>
<dbReference type="PANTHER" id="PTHR42693">
    <property type="entry name" value="ARYLSULFATASE FAMILY MEMBER"/>
    <property type="match status" value="1"/>
</dbReference>
<keyword evidence="2" id="KW-0732">Signal</keyword>
<feature type="domain" description="Sulfatase N-terminal" evidence="3">
    <location>
        <begin position="25"/>
        <end position="358"/>
    </location>
</feature>
<evidence type="ECO:0000256" key="2">
    <source>
        <dbReference type="SAM" id="SignalP"/>
    </source>
</evidence>
<name>A0A1M6B7V9_9BACT</name>
<dbReference type="OrthoDB" id="9762324at2"/>
<dbReference type="SUPFAM" id="SSF53649">
    <property type="entry name" value="Alkaline phosphatase-like"/>
    <property type="match status" value="1"/>
</dbReference>
<evidence type="ECO:0000313" key="4">
    <source>
        <dbReference type="EMBL" id="SHI44829.1"/>
    </source>
</evidence>
<evidence type="ECO:0000259" key="3">
    <source>
        <dbReference type="Pfam" id="PF00884"/>
    </source>
</evidence>
<dbReference type="Gene3D" id="3.30.1120.10">
    <property type="match status" value="1"/>
</dbReference>
<keyword evidence="5" id="KW-1185">Reference proteome</keyword>
<dbReference type="AlphaFoldDB" id="A0A1M6B7V9"/>
<dbReference type="CDD" id="cd16026">
    <property type="entry name" value="GALNS_like"/>
    <property type="match status" value="1"/>
</dbReference>
<organism evidence="4 5">
    <name type="scientific">Rubritalea squalenifaciens DSM 18772</name>
    <dbReference type="NCBI Taxonomy" id="1123071"/>
    <lineage>
        <taxon>Bacteria</taxon>
        <taxon>Pseudomonadati</taxon>
        <taxon>Verrucomicrobiota</taxon>
        <taxon>Verrucomicrobiia</taxon>
        <taxon>Verrucomicrobiales</taxon>
        <taxon>Rubritaleaceae</taxon>
        <taxon>Rubritalea</taxon>
    </lineage>
</organism>
<dbReference type="STRING" id="1123071.SAMN02745181_0141"/>
<protein>
    <submittedName>
        <fullName evidence="4">Arylsulfatase A</fullName>
    </submittedName>
</protein>
<evidence type="ECO:0000313" key="5">
    <source>
        <dbReference type="Proteomes" id="UP000184510"/>
    </source>
</evidence>